<dbReference type="PANTHER" id="PTHR41252">
    <property type="entry name" value="BLR2505 PROTEIN"/>
    <property type="match status" value="1"/>
</dbReference>
<dbReference type="Pfam" id="PF12680">
    <property type="entry name" value="SnoaL_2"/>
    <property type="match status" value="1"/>
</dbReference>
<dbReference type="InterPro" id="IPR037401">
    <property type="entry name" value="SnoaL-like"/>
</dbReference>
<name>A0A7W3FK64_9GAMM</name>
<dbReference type="SUPFAM" id="SSF54427">
    <property type="entry name" value="NTF2-like"/>
    <property type="match status" value="1"/>
</dbReference>
<dbReference type="Gene3D" id="3.10.450.50">
    <property type="match status" value="1"/>
</dbReference>
<keyword evidence="3" id="KW-1185">Reference proteome</keyword>
<sequence length="150" mass="16178">MSAAQATTPEQPDQVAARNEAAVRDAFANWSAGQGSVFDLLSPDITWTIHGSGPVAGTYNGVEAFLQRGAVPLTSRLARPLVPNLHAVWAVGNTVIIRFDAASTTTGGHPYRNQYVWIFRMENGAVVEAEAFLDLVAYDKVVAENQPRQP</sequence>
<dbReference type="EMBL" id="JACGXS010000001">
    <property type="protein sequence ID" value="MBA8680746.1"/>
    <property type="molecule type" value="Genomic_DNA"/>
</dbReference>
<gene>
    <name evidence="2" type="ORF">H4O11_02865</name>
</gene>
<feature type="domain" description="SnoaL-like" evidence="1">
    <location>
        <begin position="23"/>
        <end position="128"/>
    </location>
</feature>
<protein>
    <submittedName>
        <fullName evidence="2">Nuclear transport factor 2 family protein</fullName>
    </submittedName>
</protein>
<proteinExistence type="predicted"/>
<dbReference type="Proteomes" id="UP000547058">
    <property type="component" value="Unassembled WGS sequence"/>
</dbReference>
<comment type="caution">
    <text evidence="2">The sequence shown here is derived from an EMBL/GenBank/DDBJ whole genome shotgun (WGS) entry which is preliminary data.</text>
</comment>
<dbReference type="PANTHER" id="PTHR41252:SF1">
    <property type="entry name" value="BLR2505 PROTEIN"/>
    <property type="match status" value="1"/>
</dbReference>
<dbReference type="InterPro" id="IPR032710">
    <property type="entry name" value="NTF2-like_dom_sf"/>
</dbReference>
<organism evidence="2 3">
    <name type="scientific">Stenotrophomonas tumulicola</name>
    <dbReference type="NCBI Taxonomy" id="1685415"/>
    <lineage>
        <taxon>Bacteria</taxon>
        <taxon>Pseudomonadati</taxon>
        <taxon>Pseudomonadota</taxon>
        <taxon>Gammaproteobacteria</taxon>
        <taxon>Lysobacterales</taxon>
        <taxon>Lysobacteraceae</taxon>
        <taxon>Stenotrophomonas</taxon>
    </lineage>
</organism>
<dbReference type="AlphaFoldDB" id="A0A7W3FK64"/>
<reference evidence="2 3" key="1">
    <citation type="submission" date="2020-08" db="EMBL/GenBank/DDBJ databases">
        <title>Stenotrophomonas tumulicola JCM 30961.</title>
        <authorList>
            <person name="Deng Y."/>
        </authorList>
    </citation>
    <scope>NUCLEOTIDE SEQUENCE [LARGE SCALE GENOMIC DNA]</scope>
    <source>
        <strain evidence="2 3">JCM 30961</strain>
    </source>
</reference>
<evidence type="ECO:0000313" key="2">
    <source>
        <dbReference type="EMBL" id="MBA8680746.1"/>
    </source>
</evidence>
<evidence type="ECO:0000259" key="1">
    <source>
        <dbReference type="Pfam" id="PF12680"/>
    </source>
</evidence>
<evidence type="ECO:0000313" key="3">
    <source>
        <dbReference type="Proteomes" id="UP000547058"/>
    </source>
</evidence>
<accession>A0A7W3FK64</accession>